<dbReference type="InterPro" id="IPR002213">
    <property type="entry name" value="UDP_glucos_trans"/>
</dbReference>
<dbReference type="PANTHER" id="PTHR48048:SF45">
    <property type="entry name" value="GLYCOSYLTRANSFERASE"/>
    <property type="match status" value="1"/>
</dbReference>
<dbReference type="InterPro" id="IPR035595">
    <property type="entry name" value="UDP_glycos_trans_CS"/>
</dbReference>
<organism evidence="4 5">
    <name type="scientific">Hibiscus syriacus</name>
    <name type="common">Rose of Sharon</name>
    <dbReference type="NCBI Taxonomy" id="106335"/>
    <lineage>
        <taxon>Eukaryota</taxon>
        <taxon>Viridiplantae</taxon>
        <taxon>Streptophyta</taxon>
        <taxon>Embryophyta</taxon>
        <taxon>Tracheophyta</taxon>
        <taxon>Spermatophyta</taxon>
        <taxon>Magnoliopsida</taxon>
        <taxon>eudicotyledons</taxon>
        <taxon>Gunneridae</taxon>
        <taxon>Pentapetalae</taxon>
        <taxon>rosids</taxon>
        <taxon>malvids</taxon>
        <taxon>Malvales</taxon>
        <taxon>Malvaceae</taxon>
        <taxon>Malvoideae</taxon>
        <taxon>Hibiscus</taxon>
    </lineage>
</organism>
<evidence type="ECO:0000313" key="5">
    <source>
        <dbReference type="Proteomes" id="UP000436088"/>
    </source>
</evidence>
<sequence length="394" mass="43484">MLKKPELVFIPLPEMGHLVPTVQVAKLLVDLNPNLFITVLNIKPPYDSKITAFIDSLTADITTATTSHLKFIDLPQSDQDDASKFMSSLVQTQGPFVKEAVANIVEHSNSVPDSPRLAGFVLDMFLTPFLELANEFGVPSYSFYTSGASFLGFLFDVRVLHDEQNVDFAELQGSDIEFNFSTYVNPVSIKLFPTGMLKPEGFTLFLDITEGLRQMKGIMVNTFLELELHAINFLSRGKLQIPPIYPFRCGSSGRDRLRARAEWTPVLVVLTATNEASKGMMGRPADYENVAEALPEGFLDRTVGIGKVIGWAPQVAILGHPATGGFVSHCGWNSTLESIWFGVPMAAWPLKADQHMNSLTMVRELGLAVEIKTDYSINDGEIEIVKAKKIEKGI</sequence>
<gene>
    <name evidence="4" type="ORF">F3Y22_tig00110462pilonHSYRG00316</name>
</gene>
<dbReference type="PROSITE" id="PS00375">
    <property type="entry name" value="UDPGT"/>
    <property type="match status" value="1"/>
</dbReference>
<evidence type="ECO:0000256" key="3">
    <source>
        <dbReference type="RuleBase" id="RU003718"/>
    </source>
</evidence>
<name>A0A6A3AKV5_HIBSY</name>
<evidence type="ECO:0000256" key="2">
    <source>
        <dbReference type="ARBA" id="ARBA00022679"/>
    </source>
</evidence>
<keyword evidence="5" id="KW-1185">Reference proteome</keyword>
<dbReference type="InterPro" id="IPR050481">
    <property type="entry name" value="UDP-glycosyltransf_plant"/>
</dbReference>
<protein>
    <submittedName>
        <fullName evidence="4">Pectinesterase</fullName>
    </submittedName>
</protein>
<keyword evidence="3" id="KW-0328">Glycosyltransferase</keyword>
<dbReference type="GO" id="GO:0035251">
    <property type="term" value="F:UDP-glucosyltransferase activity"/>
    <property type="evidence" value="ECO:0007669"/>
    <property type="project" value="InterPro"/>
</dbReference>
<dbReference type="FunFam" id="3.40.50.2000:FF:000056">
    <property type="entry name" value="Glycosyltransferase"/>
    <property type="match status" value="1"/>
</dbReference>
<evidence type="ECO:0000313" key="4">
    <source>
        <dbReference type="EMBL" id="KAE8703905.1"/>
    </source>
</evidence>
<dbReference type="EMBL" id="VEPZ02000996">
    <property type="protein sequence ID" value="KAE8703905.1"/>
    <property type="molecule type" value="Genomic_DNA"/>
</dbReference>
<accession>A0A6A3AKV5</accession>
<dbReference type="CDD" id="cd03784">
    <property type="entry name" value="GT1_Gtf-like"/>
    <property type="match status" value="1"/>
</dbReference>
<dbReference type="Pfam" id="PF00201">
    <property type="entry name" value="UDPGT"/>
    <property type="match status" value="1"/>
</dbReference>
<evidence type="ECO:0000256" key="1">
    <source>
        <dbReference type="ARBA" id="ARBA00009995"/>
    </source>
</evidence>
<comment type="similarity">
    <text evidence="1 3">Belongs to the UDP-glycosyltransferase family.</text>
</comment>
<dbReference type="AlphaFoldDB" id="A0A6A3AKV5"/>
<reference evidence="4" key="1">
    <citation type="submission" date="2019-09" db="EMBL/GenBank/DDBJ databases">
        <title>Draft genome information of white flower Hibiscus syriacus.</title>
        <authorList>
            <person name="Kim Y.-M."/>
        </authorList>
    </citation>
    <scope>NUCLEOTIDE SEQUENCE [LARGE SCALE GENOMIC DNA]</scope>
    <source>
        <strain evidence="4">YM2019G1</strain>
    </source>
</reference>
<dbReference type="Gene3D" id="3.40.50.2000">
    <property type="entry name" value="Glycogen Phosphorylase B"/>
    <property type="match status" value="2"/>
</dbReference>
<dbReference type="PANTHER" id="PTHR48048">
    <property type="entry name" value="GLYCOSYLTRANSFERASE"/>
    <property type="match status" value="1"/>
</dbReference>
<dbReference type="SUPFAM" id="SSF53756">
    <property type="entry name" value="UDP-Glycosyltransferase/glycogen phosphorylase"/>
    <property type="match status" value="1"/>
</dbReference>
<dbReference type="Proteomes" id="UP000436088">
    <property type="component" value="Unassembled WGS sequence"/>
</dbReference>
<comment type="caution">
    <text evidence="4">The sequence shown here is derived from an EMBL/GenBank/DDBJ whole genome shotgun (WGS) entry which is preliminary data.</text>
</comment>
<proteinExistence type="inferred from homology"/>
<keyword evidence="2 3" id="KW-0808">Transferase</keyword>